<dbReference type="AlphaFoldDB" id="H0WZJ7"/>
<dbReference type="GeneTree" id="ENSGT00940000160075"/>
<feature type="region of interest" description="Disordered" evidence="1">
    <location>
        <begin position="233"/>
        <end position="277"/>
    </location>
</feature>
<dbReference type="GO" id="GO:0042393">
    <property type="term" value="F:histone binding"/>
    <property type="evidence" value="ECO:0007669"/>
    <property type="project" value="TreeGrafter"/>
</dbReference>
<dbReference type="SMART" id="SM00454">
    <property type="entry name" value="SAM"/>
    <property type="match status" value="1"/>
</dbReference>
<proteinExistence type="predicted"/>
<dbReference type="EMBL" id="AAQR03114396">
    <property type="status" value="NOT_ANNOTATED_CDS"/>
    <property type="molecule type" value="Genomic_DNA"/>
</dbReference>
<dbReference type="OMA" id="THAFPYE"/>
<dbReference type="InterPro" id="IPR013761">
    <property type="entry name" value="SAM/pointed_sf"/>
</dbReference>
<dbReference type="GO" id="GO:0035102">
    <property type="term" value="C:PRC1 complex"/>
    <property type="evidence" value="ECO:0007669"/>
    <property type="project" value="Ensembl"/>
</dbReference>
<dbReference type="Ensembl" id="ENSOGAT00000008948.2">
    <property type="protein sequence ID" value="ENSOGAP00000008019.2"/>
    <property type="gene ID" value="ENSOGAG00000008944.2"/>
</dbReference>
<dbReference type="GO" id="GO:0045814">
    <property type="term" value="P:negative regulation of gene expression, epigenetic"/>
    <property type="evidence" value="ECO:0007669"/>
    <property type="project" value="Ensembl"/>
</dbReference>
<gene>
    <name evidence="3" type="primary">SAMD7</name>
</gene>
<evidence type="ECO:0000313" key="3">
    <source>
        <dbReference type="Ensembl" id="ENSOGAP00000008019.2"/>
    </source>
</evidence>
<feature type="compositionally biased region" description="Low complexity" evidence="1">
    <location>
        <begin position="403"/>
        <end position="432"/>
    </location>
</feature>
<keyword evidence="4" id="KW-1185">Reference proteome</keyword>
<dbReference type="GO" id="GO:0003682">
    <property type="term" value="F:chromatin binding"/>
    <property type="evidence" value="ECO:0007669"/>
    <property type="project" value="TreeGrafter"/>
</dbReference>
<dbReference type="EMBL" id="AAQR03114399">
    <property type="status" value="NOT_ANNOTATED_CDS"/>
    <property type="molecule type" value="Genomic_DNA"/>
</dbReference>
<dbReference type="CDD" id="cd09579">
    <property type="entry name" value="SAM_Samd7_11"/>
    <property type="match status" value="1"/>
</dbReference>
<dbReference type="EMBL" id="AAQR03114395">
    <property type="status" value="NOT_ANNOTATED_CDS"/>
    <property type="molecule type" value="Genomic_DNA"/>
</dbReference>
<dbReference type="PROSITE" id="PS50105">
    <property type="entry name" value="SAM_DOMAIN"/>
    <property type="match status" value="1"/>
</dbReference>
<dbReference type="InterPro" id="IPR050548">
    <property type="entry name" value="PcG_chromatin_remod_factors"/>
</dbReference>
<dbReference type="EMBL" id="AAQR03114398">
    <property type="status" value="NOT_ANNOTATED_CDS"/>
    <property type="molecule type" value="Genomic_DNA"/>
</dbReference>
<dbReference type="GO" id="GO:0046548">
    <property type="term" value="P:retinal rod cell development"/>
    <property type="evidence" value="ECO:0007669"/>
    <property type="project" value="Ensembl"/>
</dbReference>
<feature type="domain" description="SAM" evidence="2">
    <location>
        <begin position="327"/>
        <end position="373"/>
    </location>
</feature>
<dbReference type="Pfam" id="PF07647">
    <property type="entry name" value="SAM_2"/>
    <property type="match status" value="1"/>
</dbReference>
<dbReference type="HOGENOM" id="CLU_046957_0_0_1"/>
<dbReference type="InterPro" id="IPR001660">
    <property type="entry name" value="SAM"/>
</dbReference>
<dbReference type="PANTHER" id="PTHR12247:SF89">
    <property type="entry name" value="STERILE ALPHA MOTIF DOMAIN-CONTAINING PROTEIN 7"/>
    <property type="match status" value="1"/>
</dbReference>
<dbReference type="Gene3D" id="1.10.150.50">
    <property type="entry name" value="Transcription Factor, Ets-1"/>
    <property type="match status" value="1"/>
</dbReference>
<evidence type="ECO:0000313" key="4">
    <source>
        <dbReference type="Proteomes" id="UP000005225"/>
    </source>
</evidence>
<dbReference type="PANTHER" id="PTHR12247">
    <property type="entry name" value="POLYCOMB GROUP PROTEIN"/>
    <property type="match status" value="1"/>
</dbReference>
<dbReference type="STRING" id="30611.ENSOGAP00000008019"/>
<feature type="region of interest" description="Disordered" evidence="1">
    <location>
        <begin position="403"/>
        <end position="448"/>
    </location>
</feature>
<accession>H0WZJ7</accession>
<name>H0WZJ7_OTOGA</name>
<dbReference type="GO" id="GO:0001227">
    <property type="term" value="F:DNA-binding transcription repressor activity, RNA polymerase II-specific"/>
    <property type="evidence" value="ECO:0007669"/>
    <property type="project" value="Ensembl"/>
</dbReference>
<dbReference type="GO" id="GO:0005737">
    <property type="term" value="C:cytoplasm"/>
    <property type="evidence" value="ECO:0007669"/>
    <property type="project" value="Ensembl"/>
</dbReference>
<dbReference type="Proteomes" id="UP000005225">
    <property type="component" value="Unassembled WGS sequence"/>
</dbReference>
<reference evidence="3" key="2">
    <citation type="submission" date="2025-08" db="UniProtKB">
        <authorList>
            <consortium name="Ensembl"/>
        </authorList>
    </citation>
    <scope>IDENTIFICATION</scope>
</reference>
<reference evidence="3" key="3">
    <citation type="submission" date="2025-09" db="UniProtKB">
        <authorList>
            <consortium name="Ensembl"/>
        </authorList>
    </citation>
    <scope>IDENTIFICATION</scope>
</reference>
<protein>
    <submittedName>
        <fullName evidence="3">Sterile alpha motif domain containing 7</fullName>
    </submittedName>
</protein>
<sequence length="448" mass="47392">MAVSPWLAAAGQQRIPLVPSPFGPPTVDRDLLPSIVAPPDPRHFCVPSQYGSSVLPNANLTNMLSSHTYSGWGVLPPESIKAVARRNELIQRHHTARTELEMYAIYQQRRMEKVNPKGLAGLGPPILCGPTVPAGPAACPAPGLLPAGDLHVHRSALGSLQGNPMLVATGPHLTESWRQKCRRLRKGAGNLKVLDSLTENSKSPAQGELPRPTHAFPYAEAQRADRAEITACSGLASSAPGAKPPAVRTGARGERDPAGGEPWGCRAAPPDAETGDAEREKPLEQVFAACREKPGVCAPPPQSSPPGPHALVAAGGNLSLGEDIQKWTVEDVYSFISGLPGCADCAQIFKDHGIDGETLPLLTEEHLRGTMGLKLGPALKIQSQVSQHVGSVFYKKSLPLPAQARPAAEPAADPNPLLESSSWSETLSTPSSQDVTLPKAIEQDSVRN</sequence>
<evidence type="ECO:0000256" key="1">
    <source>
        <dbReference type="SAM" id="MobiDB-lite"/>
    </source>
</evidence>
<dbReference type="FunCoup" id="H0WZJ7">
    <property type="interactions" value="8"/>
</dbReference>
<dbReference type="InParanoid" id="H0WZJ7"/>
<evidence type="ECO:0000259" key="2">
    <source>
        <dbReference type="PROSITE" id="PS50105"/>
    </source>
</evidence>
<dbReference type="SUPFAM" id="SSF47769">
    <property type="entry name" value="SAM/Pointed domain"/>
    <property type="match status" value="1"/>
</dbReference>
<dbReference type="EMBL" id="AAQR03114400">
    <property type="status" value="NOT_ANNOTATED_CDS"/>
    <property type="molecule type" value="Genomic_DNA"/>
</dbReference>
<dbReference type="eggNOG" id="KOG3829">
    <property type="taxonomic scope" value="Eukaryota"/>
</dbReference>
<organism evidence="3 4">
    <name type="scientific">Otolemur garnettii</name>
    <name type="common">Small-eared galago</name>
    <name type="synonym">Garnett's greater bushbaby</name>
    <dbReference type="NCBI Taxonomy" id="30611"/>
    <lineage>
        <taxon>Eukaryota</taxon>
        <taxon>Metazoa</taxon>
        <taxon>Chordata</taxon>
        <taxon>Craniata</taxon>
        <taxon>Vertebrata</taxon>
        <taxon>Euteleostomi</taxon>
        <taxon>Mammalia</taxon>
        <taxon>Eutheria</taxon>
        <taxon>Euarchontoglires</taxon>
        <taxon>Primates</taxon>
        <taxon>Strepsirrhini</taxon>
        <taxon>Lorisiformes</taxon>
        <taxon>Galagidae</taxon>
        <taxon>Otolemur</taxon>
    </lineage>
</organism>
<reference evidence="4" key="1">
    <citation type="submission" date="2011-03" db="EMBL/GenBank/DDBJ databases">
        <title>Version 3 of the genome sequence of Otolemur garnettii (Bushbaby).</title>
        <authorList>
            <consortium name="The Broad Institute Genome Sequencing Platform"/>
            <person name="Di Palma F."/>
            <person name="Johnson J."/>
            <person name="Lander E.S."/>
            <person name="Lindblad-Toh K."/>
            <person name="Jaffe D.B."/>
            <person name="Gnerre S."/>
            <person name="MacCallum I."/>
            <person name="Przybylski D."/>
            <person name="Ribeiro F.J."/>
            <person name="Burton J.N."/>
            <person name="Walker B.J."/>
            <person name="Sharpe T."/>
            <person name="Hall G."/>
        </authorList>
    </citation>
    <scope>NUCLEOTIDE SEQUENCE [LARGE SCALE GENOMIC DNA]</scope>
</reference>
<dbReference type="EMBL" id="AAQR03114397">
    <property type="status" value="NOT_ANNOTATED_CDS"/>
    <property type="molecule type" value="Genomic_DNA"/>
</dbReference>